<dbReference type="EMBL" id="AY691432">
    <property type="protein sequence ID" value="AAU09084.1"/>
    <property type="status" value="JOINED"/>
    <property type="molecule type" value="Genomic_DNA"/>
</dbReference>
<dbReference type="GO" id="GO:0005634">
    <property type="term" value="C:nucleus"/>
    <property type="evidence" value="ECO:0007669"/>
    <property type="project" value="UniProtKB-SubCell"/>
</dbReference>
<feature type="compositionally biased region" description="Polar residues" evidence="16">
    <location>
        <begin position="2332"/>
        <end position="2342"/>
    </location>
</feature>
<keyword evidence="5" id="KW-0677">Repeat</keyword>
<dbReference type="RGD" id="2219">
    <property type="gene designation" value="Brca2"/>
</dbReference>
<dbReference type="Pfam" id="PF21318">
    <property type="entry name" value="BRCA2DBD_OB2"/>
    <property type="match status" value="1"/>
</dbReference>
<dbReference type="GO" id="GO:0071425">
    <property type="term" value="P:hematopoietic stem cell proliferation"/>
    <property type="evidence" value="ECO:0007669"/>
    <property type="project" value="Ensembl"/>
</dbReference>
<dbReference type="GO" id="GO:0010225">
    <property type="term" value="P:response to UV-C"/>
    <property type="evidence" value="ECO:0007669"/>
    <property type="project" value="Ensembl"/>
</dbReference>
<evidence type="ECO:0000256" key="6">
    <source>
        <dbReference type="ARBA" id="ARBA00022763"/>
    </source>
</evidence>
<evidence type="ECO:0000256" key="10">
    <source>
        <dbReference type="ARBA" id="ARBA00023204"/>
    </source>
</evidence>
<evidence type="ECO:0000256" key="3">
    <source>
        <dbReference type="ARBA" id="ARBA00022490"/>
    </source>
</evidence>
<dbReference type="EMBL" id="AH014114">
    <property type="protein sequence ID" value="AAU09085.1"/>
    <property type="molecule type" value="Genomic_DNA"/>
</dbReference>
<dbReference type="FunFam" id="2.40.50.140:FF:000211">
    <property type="entry name" value="breast cancer type 2 susceptibility protein"/>
    <property type="match status" value="1"/>
</dbReference>
<dbReference type="FunFam" id="2.40.50.140:FF:000205">
    <property type="entry name" value="Breast cancer susceptibility protein 2"/>
    <property type="match status" value="1"/>
</dbReference>
<dbReference type="GO" id="GO:0031297">
    <property type="term" value="P:replication fork processing"/>
    <property type="evidence" value="ECO:0007669"/>
    <property type="project" value="Ensembl"/>
</dbReference>
<dbReference type="EMBL" id="AY691441">
    <property type="protein sequence ID" value="AAU09084.1"/>
    <property type="status" value="JOINED"/>
    <property type="molecule type" value="Genomic_DNA"/>
</dbReference>
<reference evidence="19" key="2">
    <citation type="submission" date="2004-07" db="EMBL/GenBank/DDBJ databases">
        <title>The Rat Ortholog of Human BRCA3 May Control Susceptibility to N-Methyl-N-Nitrosourea (NMU)-Induced Mammary Carcinogenesis in the Fischer 344 Rat.</title>
        <authorList>
            <person name="Ren X."/>
            <person name="Jing L."/>
            <person name="Mikheev A.M."/>
            <person name="Zarbl H."/>
        </authorList>
    </citation>
    <scope>NUCLEOTIDE SEQUENCE</scope>
    <source>
        <strain evidence="18">Copenhagen</strain>
        <strain evidence="19">F344</strain>
    </source>
</reference>
<dbReference type="GO" id="GO:0003677">
    <property type="term" value="F:DNA binding"/>
    <property type="evidence" value="ECO:0007669"/>
    <property type="project" value="UniProtKB-KW"/>
</dbReference>
<dbReference type="EMBL" id="AY691466">
    <property type="protein sequence ID" value="AAU09085.1"/>
    <property type="status" value="JOINED"/>
    <property type="molecule type" value="Genomic_DNA"/>
</dbReference>
<evidence type="ECO:0000256" key="5">
    <source>
        <dbReference type="ARBA" id="ARBA00022737"/>
    </source>
</evidence>
<keyword evidence="4" id="KW-0597">Phosphoprotein</keyword>
<feature type="compositionally biased region" description="Polar residues" evidence="16">
    <location>
        <begin position="3295"/>
        <end position="3310"/>
    </location>
</feature>
<feature type="domain" description="Tower" evidence="17">
    <location>
        <begin position="2761"/>
        <end position="2802"/>
    </location>
</feature>
<dbReference type="GO" id="GO:0090398">
    <property type="term" value="P:cellular senescence"/>
    <property type="evidence" value="ECO:0007669"/>
    <property type="project" value="Ensembl"/>
</dbReference>
<evidence type="ECO:0000256" key="8">
    <source>
        <dbReference type="ARBA" id="ARBA00023125"/>
    </source>
</evidence>
<dbReference type="EMBL" id="AY691443">
    <property type="protein sequence ID" value="AAU09084.1"/>
    <property type="status" value="JOINED"/>
    <property type="molecule type" value="Genomic_DNA"/>
</dbReference>
<proteinExistence type="predicted"/>
<dbReference type="GO" id="GO:0005694">
    <property type="term" value="C:chromosome"/>
    <property type="evidence" value="ECO:0007669"/>
    <property type="project" value="Ensembl"/>
</dbReference>
<dbReference type="Pfam" id="PF00634">
    <property type="entry name" value="BRCA2"/>
    <property type="match status" value="7"/>
</dbReference>
<dbReference type="GeneTree" id="ENSGT00390000003602"/>
<dbReference type="GeneID" id="360254"/>
<evidence type="ECO:0000256" key="15">
    <source>
        <dbReference type="PROSITE-ProRule" id="PRU00032"/>
    </source>
</evidence>
<dbReference type="PANTHER" id="PTHR11289:SF0">
    <property type="entry name" value="BREAST CANCER TYPE 2 SUSCEPTIBILITY PROTEIN"/>
    <property type="match status" value="1"/>
</dbReference>
<dbReference type="EMBL" id="AY691465">
    <property type="protein sequence ID" value="AAU09085.1"/>
    <property type="status" value="JOINED"/>
    <property type="molecule type" value="Genomic_DNA"/>
</dbReference>
<dbReference type="InterPro" id="IPR015188">
    <property type="entry name" value="BRCA2_OB_3"/>
</dbReference>
<comment type="subcellular location">
    <subcellularLocation>
        <location evidence="2">Cytoplasm</location>
        <location evidence="2">Cytoskeleton</location>
        <location evidence="2">Microtubule organizing center</location>
        <location evidence="2">Centrosome</location>
    </subcellularLocation>
    <subcellularLocation>
        <location evidence="1">Nucleus</location>
    </subcellularLocation>
</comment>
<keyword evidence="21" id="KW-1185">Reference proteome</keyword>
<feature type="region of interest" description="Disordered" evidence="16">
    <location>
        <begin position="2059"/>
        <end position="2139"/>
    </location>
</feature>
<dbReference type="EMBL" id="AY691474">
    <property type="protein sequence ID" value="AAU09085.1"/>
    <property type="status" value="JOINED"/>
    <property type="molecule type" value="Genomic_DNA"/>
</dbReference>
<dbReference type="EMBL" id="AY691459">
    <property type="protein sequence ID" value="AAU09085.1"/>
    <property type="status" value="JOINED"/>
    <property type="molecule type" value="Genomic_DNA"/>
</dbReference>
<dbReference type="Gene3D" id="2.40.50.140">
    <property type="entry name" value="Nucleic acid-binding proteins"/>
    <property type="match status" value="3"/>
</dbReference>
<dbReference type="CDD" id="cd04495">
    <property type="entry name" value="BRCA2DBD_OB3"/>
    <property type="match status" value="1"/>
</dbReference>
<dbReference type="EMBL" id="AY691455">
    <property type="protein sequence ID" value="AAU09084.1"/>
    <property type="status" value="JOINED"/>
    <property type="molecule type" value="Genomic_DNA"/>
</dbReference>
<feature type="compositionally biased region" description="Polar residues" evidence="16">
    <location>
        <begin position="2307"/>
        <end position="2320"/>
    </location>
</feature>
<accession>Q66MH4</accession>
<evidence type="ECO:0000313" key="18">
    <source>
        <dbReference type="EMBL" id="AAU09084.1"/>
    </source>
</evidence>
<dbReference type="EMBL" id="AY691452">
    <property type="protein sequence ID" value="AAU09084.1"/>
    <property type="status" value="JOINED"/>
    <property type="molecule type" value="Genomic_DNA"/>
</dbReference>
<dbReference type="HOGENOM" id="CLU_000344_0_0_1"/>
<dbReference type="GO" id="GO:0005737">
    <property type="term" value="C:cytoplasm"/>
    <property type="evidence" value="ECO:0007669"/>
    <property type="project" value="Ensembl"/>
</dbReference>
<dbReference type="InterPro" id="IPR002093">
    <property type="entry name" value="BRCA2_repeat"/>
</dbReference>
<dbReference type="EMBL" id="AY691444">
    <property type="protein sequence ID" value="AAU09084.1"/>
    <property type="status" value="JOINED"/>
    <property type="molecule type" value="Genomic_DNA"/>
</dbReference>
<feature type="region of interest" description="Disordered" evidence="16">
    <location>
        <begin position="3231"/>
        <end position="3255"/>
    </location>
</feature>
<dbReference type="GO" id="GO:0001556">
    <property type="term" value="P:oocyte maturation"/>
    <property type="evidence" value="ECO:0007669"/>
    <property type="project" value="Ensembl"/>
</dbReference>
<feature type="repeat" description="BRCA2" evidence="15">
    <location>
        <begin position="1405"/>
        <end position="1439"/>
    </location>
</feature>
<evidence type="ECO:0000256" key="7">
    <source>
        <dbReference type="ARBA" id="ARBA00022843"/>
    </source>
</evidence>
<evidence type="ECO:0000313" key="21">
    <source>
        <dbReference type="Proteomes" id="UP000002494"/>
    </source>
</evidence>
<dbReference type="EMBL" id="AY691448">
    <property type="protein sequence ID" value="AAU09084.1"/>
    <property type="status" value="JOINED"/>
    <property type="molecule type" value="Genomic_DNA"/>
</dbReference>
<dbReference type="GO" id="GO:0030330">
    <property type="term" value="P:DNA damage response, signal transduction by p53 class mediator"/>
    <property type="evidence" value="ECO:0007669"/>
    <property type="project" value="Ensembl"/>
</dbReference>
<dbReference type="EMBL" id="AY691462">
    <property type="protein sequence ID" value="AAU09085.1"/>
    <property type="status" value="JOINED"/>
    <property type="molecule type" value="Genomic_DNA"/>
</dbReference>
<evidence type="ECO:0000256" key="4">
    <source>
        <dbReference type="ARBA" id="ARBA00022553"/>
    </source>
</evidence>
<evidence type="ECO:0000256" key="16">
    <source>
        <dbReference type="SAM" id="MobiDB-lite"/>
    </source>
</evidence>
<dbReference type="GO" id="GO:0045931">
    <property type="term" value="P:positive regulation of mitotic cell cycle"/>
    <property type="evidence" value="ECO:0007669"/>
    <property type="project" value="Ensembl"/>
</dbReference>
<dbReference type="GO" id="GO:0000722">
    <property type="term" value="P:telomere maintenance via recombination"/>
    <property type="evidence" value="ECO:0007669"/>
    <property type="project" value="Ensembl"/>
</dbReference>
<keyword evidence="9" id="KW-0233">DNA recombination</keyword>
<evidence type="ECO:0000313" key="22">
    <source>
        <dbReference type="RGD" id="2219"/>
    </source>
</evidence>
<dbReference type="EMBL" id="AY691440">
    <property type="protein sequence ID" value="AAU09084.1"/>
    <property type="status" value="JOINED"/>
    <property type="molecule type" value="Genomic_DNA"/>
</dbReference>
<gene>
    <name evidence="19 20 22" type="primary">Brca2</name>
</gene>
<dbReference type="InterPro" id="IPR055077">
    <property type="entry name" value="BRCA2_TR2"/>
</dbReference>
<dbReference type="KEGG" id="rno:360254"/>
<dbReference type="EMBL" id="AY691470">
    <property type="protein sequence ID" value="AAU09085.1"/>
    <property type="status" value="JOINED"/>
    <property type="molecule type" value="Genomic_DNA"/>
</dbReference>
<dbReference type="GO" id="GO:0010165">
    <property type="term" value="P:response to X-ray"/>
    <property type="evidence" value="ECO:0007669"/>
    <property type="project" value="Ensembl"/>
</dbReference>
<dbReference type="Pfam" id="PF09121">
    <property type="entry name" value="Tower"/>
    <property type="match status" value="1"/>
</dbReference>
<dbReference type="EMBL" id="AY691442">
    <property type="protein sequence ID" value="AAU09084.1"/>
    <property type="status" value="JOINED"/>
    <property type="molecule type" value="Genomic_DNA"/>
</dbReference>
<dbReference type="EMBL" id="AY691451">
    <property type="protein sequence ID" value="AAU09084.1"/>
    <property type="status" value="JOINED"/>
    <property type="molecule type" value="Genomic_DNA"/>
</dbReference>
<dbReference type="RefSeq" id="NP_113730.2">
    <property type="nucleotide sequence ID" value="NM_031542.2"/>
</dbReference>
<reference evidence="20 21" key="1">
    <citation type="journal article" date="2004" name="Nature">
        <title>Genome sequence of the Brown Norway rat yields insights into mammalian evolution.</title>
        <authorList>
            <consortium name="Rat Genome Sequencing Project Consortium"/>
            <person name="Gibbs R.A."/>
            <person name="Weinstock G.M."/>
            <person name="Metzker M.L."/>
            <person name="Muzny D.M."/>
            <person name="Sodergren E.J."/>
            <person name="Scherer S."/>
            <person name="Scott G."/>
            <person name="Steffen D."/>
            <person name="Worley K.C."/>
            <person name="Burch P.E."/>
            <person name="Okwuonu G."/>
            <person name="Hines S."/>
            <person name="Lewis L."/>
            <person name="Deramo C."/>
            <person name="Delgado O."/>
            <person name="Dugan-Rocha S."/>
            <person name="Miner G."/>
            <person name="Morgan M."/>
            <person name="Hawes A."/>
            <person name="Gill R."/>
            <person name="Holt R.A."/>
            <person name="Adams M.D."/>
            <person name="Amanatides P.G."/>
            <person name="Baden-Tillson H."/>
            <person name="Barnstead M."/>
            <person name="Chin S."/>
            <person name="Evans C.A."/>
            <person name="Ferriera S."/>
            <person name="Fosler C."/>
            <person name="Glodek A."/>
            <person name="Gu Z."/>
            <person name="Jennings D."/>
            <person name="Kraft C.L."/>
            <person name="Nguyen T."/>
            <person name="Pfannkoch C.M."/>
            <person name="Sitter C."/>
            <person name="Sutton G.G."/>
            <person name="Venter J.C."/>
            <person name="Woodage T."/>
            <person name="Smith D."/>
            <person name="Lee H.-M."/>
            <person name="Gustafson E."/>
            <person name="Cahill P."/>
            <person name="Kana A."/>
            <person name="Doucette-Stamm L."/>
            <person name="Weinstock K."/>
            <person name="Fechtel K."/>
            <person name="Weiss R.B."/>
            <person name="Dunn D.M."/>
            <person name="Green E.D."/>
            <person name="Blakesley R.W."/>
            <person name="Bouffard G.G."/>
            <person name="De Jong P.J."/>
            <person name="Osoegawa K."/>
            <person name="Zhu B."/>
            <person name="Marra M."/>
            <person name="Schein J."/>
            <person name="Bosdet I."/>
            <person name="Fjell C."/>
            <person name="Jones S."/>
            <person name="Krzywinski M."/>
            <person name="Mathewson C."/>
            <person name="Siddiqui A."/>
            <person name="Wye N."/>
            <person name="McPherson J."/>
            <person name="Zhao S."/>
            <person name="Fraser C.M."/>
            <person name="Shetty J."/>
            <person name="Shatsman S."/>
            <person name="Geer K."/>
            <person name="Chen Y."/>
            <person name="Abramzon S."/>
            <person name="Nierman W.C."/>
            <person name="Havlak P.H."/>
            <person name="Chen R."/>
            <person name="Durbin K.J."/>
            <person name="Egan A."/>
            <person name="Ren Y."/>
            <person name="Song X.-Z."/>
            <person name="Li B."/>
            <person name="Liu Y."/>
            <person name="Qin X."/>
            <person name="Cawley S."/>
            <person name="Cooney A.J."/>
            <person name="D'Souza L.M."/>
            <person name="Martin K."/>
            <person name="Wu J.Q."/>
            <person name="Gonzalez-Garay M.L."/>
            <person name="Jackson A.R."/>
            <person name="Kalafus K.J."/>
            <person name="McLeod M.P."/>
            <person name="Milosavljevic A."/>
            <person name="Virk D."/>
            <person name="Volkov A."/>
            <person name="Wheeler D.A."/>
            <person name="Zhang Z."/>
            <person name="Bailey J.A."/>
            <person name="Eichler E.E."/>
            <person name="Tuzun E."/>
            <person name="Birney E."/>
            <person name="Mongin E."/>
            <person name="Ureta-Vidal A."/>
            <person name="Woodwark C."/>
            <person name="Zdobnov E."/>
            <person name="Bork P."/>
            <person name="Suyama M."/>
            <person name="Torrents D."/>
            <person name="Alexandersson M."/>
            <person name="Trask B.J."/>
            <person name="Young J.M."/>
            <person name="Huang H."/>
            <person name="Wang H."/>
            <person name="Xing H."/>
            <person name="Daniels S."/>
            <person name="Gietzen D."/>
            <person name="Schmidt J."/>
            <person name="Stevens K."/>
            <person name="Vitt U."/>
            <person name="Wingrove J."/>
            <person name="Camara F."/>
            <person name="Mar Alba M."/>
            <person name="Abril J.F."/>
            <person name="Guigo R."/>
            <person name="Smit A."/>
            <person name="Dubchak I."/>
            <person name="Rubin E.M."/>
            <person name="Couronne O."/>
            <person name="Poliakov A."/>
            <person name="Huebner N."/>
            <person name="Ganten D."/>
            <person name="Goesele C."/>
            <person name="Hummel O."/>
            <person name="Kreitler T."/>
            <person name="Lee Y.-A."/>
            <person name="Monti J."/>
            <person name="Schulz H."/>
            <person name="Zimdahl H."/>
            <person name="Himmelbauer H."/>
            <person name="Lehrach H."/>
            <person name="Jacob H.J."/>
            <person name="Bromberg S."/>
            <person name="Gullings-Handley J."/>
            <person name="Jensen-Seaman M.I."/>
            <person name="Kwitek A.E."/>
            <person name="Lazar J."/>
            <person name="Pasko D."/>
            <person name="Tonellato P.J."/>
            <person name="Twigger S."/>
            <person name="Ponting C.P."/>
            <person name="Duarte J.M."/>
            <person name="Rice S."/>
            <person name="Goodstadt L."/>
            <person name="Beatson S.A."/>
            <person name="Emes R.D."/>
            <person name="Winter E.E."/>
            <person name="Webber C."/>
            <person name="Brandt P."/>
            <person name="Nyakatura G."/>
            <person name="Adetobi M."/>
            <person name="Chiaromonte F."/>
            <person name="Elnitski L."/>
            <person name="Eswara P."/>
            <person name="Hardison R.C."/>
            <person name="Hou M."/>
            <person name="Kolbe D."/>
            <person name="Makova K."/>
            <person name="Miller W."/>
            <person name="Nekrutenko A."/>
            <person name="Riemer C."/>
            <person name="Schwartz S."/>
            <person name="Taylor J."/>
            <person name="Yang S."/>
            <person name="Zhang Y."/>
            <person name="Lindpaintner K."/>
            <person name="Andrews T.D."/>
            <person name="Caccamo M."/>
            <person name="Clamp M."/>
            <person name="Clarke L."/>
            <person name="Curwen V."/>
            <person name="Durbin R.M."/>
            <person name="Eyras E."/>
            <person name="Searle S.M."/>
            <person name="Cooper G.M."/>
            <person name="Batzoglou S."/>
            <person name="Brudno M."/>
            <person name="Sidow A."/>
            <person name="Stone E.A."/>
            <person name="Payseur B.A."/>
            <person name="Bourque G."/>
            <person name="Lopez-Otin C."/>
            <person name="Puente X.S."/>
            <person name="Chakrabarti K."/>
            <person name="Chatterji S."/>
            <person name="Dewey C."/>
            <person name="Pachter L."/>
            <person name="Bray N."/>
            <person name="Yap V.B."/>
            <person name="Caspi A."/>
            <person name="Tesler G."/>
            <person name="Pevzner P.A."/>
            <person name="Haussler D."/>
            <person name="Roskin K.M."/>
            <person name="Baertsch R."/>
            <person name="Clawson H."/>
            <person name="Furey T.S."/>
            <person name="Hinrichs A.S."/>
            <person name="Karolchik D."/>
            <person name="Kent W.J."/>
            <person name="Rosenbloom K.R."/>
            <person name="Trumbower H."/>
            <person name="Weirauch M."/>
            <person name="Cooper D.N."/>
            <person name="Stenson P.D."/>
            <person name="Ma B."/>
            <person name="Brent M."/>
            <person name="Arumugam M."/>
            <person name="Shteynberg D."/>
            <person name="Copley R.R."/>
            <person name="Taylor M.S."/>
            <person name="Riethman H."/>
            <person name="Mudunuri U."/>
            <person name="Peterson J."/>
            <person name="Guyer M."/>
            <person name="Felsenfeld A."/>
            <person name="Old S."/>
            <person name="Mockrin S."/>
            <person name="Collins F.S."/>
        </authorList>
    </citation>
    <scope>NUCLEOTIDE SEQUENCE [LARGE SCALE GENOMIC DNA]</scope>
    <source>
        <strain evidence="20 21">Brown Norway</strain>
    </source>
</reference>
<feature type="compositionally biased region" description="Polar residues" evidence="16">
    <location>
        <begin position="2083"/>
        <end position="2094"/>
    </location>
</feature>
<dbReference type="EMBL" id="AY691475">
    <property type="protein sequence ID" value="AAU09085.1"/>
    <property type="status" value="JOINED"/>
    <property type="molecule type" value="Genomic_DNA"/>
</dbReference>
<dbReference type="EMBL" id="AY691449">
    <property type="protein sequence ID" value="AAU09084.1"/>
    <property type="status" value="JOINED"/>
    <property type="molecule type" value="Genomic_DNA"/>
</dbReference>
<dbReference type="GO" id="GO:0000724">
    <property type="term" value="P:double-strand break repair via homologous recombination"/>
    <property type="evidence" value="ECO:0007669"/>
    <property type="project" value="Ensembl"/>
</dbReference>
<dbReference type="EMBL" id="AY691438">
    <property type="protein sequence ID" value="AAU09084.1"/>
    <property type="status" value="JOINED"/>
    <property type="molecule type" value="Genomic_DNA"/>
</dbReference>
<dbReference type="GO" id="GO:0007420">
    <property type="term" value="P:brain development"/>
    <property type="evidence" value="ECO:0007669"/>
    <property type="project" value="Ensembl"/>
</dbReference>
<keyword evidence="3" id="KW-0963">Cytoplasm</keyword>
<dbReference type="InterPro" id="IPR015205">
    <property type="entry name" value="Tower_dom"/>
</dbReference>
<dbReference type="Bgee" id="ENSRNOG00000001111">
    <property type="expression patterns" value="Expressed in thymus and 18 other cell types or tissues"/>
</dbReference>
<dbReference type="GO" id="GO:0008585">
    <property type="term" value="P:female gonad development"/>
    <property type="evidence" value="ECO:0007669"/>
    <property type="project" value="Ensembl"/>
</dbReference>
<dbReference type="EMBL" id="AY691463">
    <property type="protein sequence ID" value="AAU09085.1"/>
    <property type="status" value="JOINED"/>
    <property type="molecule type" value="Genomic_DNA"/>
</dbReference>
<dbReference type="Pfam" id="PF09169">
    <property type="entry name" value="BRCA-2_helical"/>
    <property type="match status" value="1"/>
</dbReference>
<dbReference type="InterPro" id="IPR015187">
    <property type="entry name" value="BRCA2_OB_1"/>
</dbReference>
<dbReference type="GO" id="GO:0007141">
    <property type="term" value="P:male meiosis I"/>
    <property type="evidence" value="ECO:0007669"/>
    <property type="project" value="Ensembl"/>
</dbReference>
<dbReference type="GO" id="GO:0070200">
    <property type="term" value="P:establishment of protein localization to telomere"/>
    <property type="evidence" value="ECO:0007669"/>
    <property type="project" value="Ensembl"/>
</dbReference>
<feature type="repeat" description="BRCA2" evidence="15">
    <location>
        <begin position="2019"/>
        <end position="2053"/>
    </location>
</feature>
<evidence type="ECO:0000259" key="17">
    <source>
        <dbReference type="SMART" id="SM01341"/>
    </source>
</evidence>
<dbReference type="CDD" id="cd04493">
    <property type="entry name" value="BRCA2DBD_OB1"/>
    <property type="match status" value="1"/>
</dbReference>
<dbReference type="EMBL" id="AY691437">
    <property type="protein sequence ID" value="AAU09084.1"/>
    <property type="status" value="JOINED"/>
    <property type="molecule type" value="Genomic_DNA"/>
</dbReference>
<dbReference type="EMBL" id="AY691467">
    <property type="protein sequence ID" value="AAU09085.1"/>
    <property type="status" value="JOINED"/>
    <property type="molecule type" value="Genomic_DNA"/>
</dbReference>
<feature type="compositionally biased region" description="Polar residues" evidence="16">
    <location>
        <begin position="2101"/>
        <end position="2125"/>
    </location>
</feature>
<dbReference type="Pfam" id="PF09103">
    <property type="entry name" value="BRCA-2_OB1"/>
    <property type="match status" value="1"/>
</dbReference>
<dbReference type="EMBL" id="AY691473">
    <property type="protein sequence ID" value="AAU09085.1"/>
    <property type="status" value="JOINED"/>
    <property type="molecule type" value="Genomic_DNA"/>
</dbReference>
<dbReference type="PANTHER" id="PTHR11289">
    <property type="entry name" value="BREAST CANCER TYPE 2 SUSCEPTIBILITY PROTEIN BRCA2"/>
    <property type="match status" value="1"/>
</dbReference>
<dbReference type="Pfam" id="PF22687">
    <property type="entry name" value="BRCA2_TR2"/>
    <property type="match status" value="1"/>
</dbReference>
<dbReference type="EMBL" id="AY691464">
    <property type="protein sequence ID" value="AAU09085.1"/>
    <property type="status" value="JOINED"/>
    <property type="molecule type" value="Genomic_DNA"/>
</dbReference>
<feature type="compositionally biased region" description="Basic and acidic residues" evidence="16">
    <location>
        <begin position="2344"/>
        <end position="2356"/>
    </location>
</feature>
<feature type="region of interest" description="Disordered" evidence="16">
    <location>
        <begin position="2296"/>
        <end position="2356"/>
    </location>
</feature>
<dbReference type="EMBL" id="AY691469">
    <property type="protein sequence ID" value="AAU09085.1"/>
    <property type="status" value="JOINED"/>
    <property type="molecule type" value="Genomic_DNA"/>
</dbReference>
<dbReference type="SMART" id="SM01341">
    <property type="entry name" value="Tower"/>
    <property type="match status" value="1"/>
</dbReference>
<dbReference type="InterPro" id="IPR015252">
    <property type="entry name" value="BRCA2_hlx"/>
</dbReference>
<feature type="repeat" description="BRCA2" evidence="15">
    <location>
        <begin position="1503"/>
        <end position="1537"/>
    </location>
</feature>
<dbReference type="EMBL" id="AY691436">
    <property type="protein sequence ID" value="AAU09084.1"/>
    <property type="status" value="JOINED"/>
    <property type="molecule type" value="Genomic_DNA"/>
</dbReference>
<dbReference type="Ensembl" id="ENSRNOT00000001475.9">
    <property type="protein sequence ID" value="ENSRNOP00000001475.4"/>
    <property type="gene ID" value="ENSRNOG00000001111.9"/>
</dbReference>
<dbReference type="GO" id="GO:0001833">
    <property type="term" value="P:inner cell mass cell proliferation"/>
    <property type="evidence" value="ECO:0007669"/>
    <property type="project" value="Ensembl"/>
</dbReference>
<feature type="region of interest" description="Disordered" evidence="16">
    <location>
        <begin position="38"/>
        <end position="66"/>
    </location>
</feature>
<feature type="compositionally biased region" description="Polar residues" evidence="16">
    <location>
        <begin position="3147"/>
        <end position="3163"/>
    </location>
</feature>
<dbReference type="InterPro" id="IPR012340">
    <property type="entry name" value="NA-bd_OB-fold"/>
</dbReference>
<dbReference type="EMBL" id="AY691477">
    <property type="protein sequence ID" value="AAU09085.1"/>
    <property type="status" value="JOINED"/>
    <property type="molecule type" value="Genomic_DNA"/>
</dbReference>
<evidence type="ECO:0000313" key="19">
    <source>
        <dbReference type="EMBL" id="AAU09085.1"/>
    </source>
</evidence>
<dbReference type="EMBL" id="AY691483">
    <property type="protein sequence ID" value="AAU09085.1"/>
    <property type="status" value="JOINED"/>
    <property type="molecule type" value="Genomic_DNA"/>
</dbReference>
<feature type="region of interest" description="Disordered" evidence="16">
    <location>
        <begin position="3114"/>
        <end position="3163"/>
    </location>
</feature>
<feature type="compositionally biased region" description="Polar residues" evidence="16">
    <location>
        <begin position="359"/>
        <end position="381"/>
    </location>
</feature>
<dbReference type="GO" id="GO:0042771">
    <property type="term" value="P:intrinsic apoptotic signaling pathway in response to DNA damage by p53 class mediator"/>
    <property type="evidence" value="ECO:0007669"/>
    <property type="project" value="Ensembl"/>
</dbReference>
<evidence type="ECO:0000313" key="20">
    <source>
        <dbReference type="Ensembl" id="ENSRNOP00000001475.4"/>
    </source>
</evidence>
<dbReference type="InterPro" id="IPR048262">
    <property type="entry name" value="BRCA2_OB_2_dom"/>
</dbReference>
<name>Q66MH4_RAT</name>
<dbReference type="EMBL" id="AY691478">
    <property type="protein sequence ID" value="AAU09085.1"/>
    <property type="status" value="JOINED"/>
    <property type="molecule type" value="Genomic_DNA"/>
</dbReference>
<dbReference type="EMBL" id="AY691479">
    <property type="protein sequence ID" value="AAU09085.1"/>
    <property type="status" value="JOINED"/>
    <property type="molecule type" value="Genomic_DNA"/>
</dbReference>
<dbReference type="SUPFAM" id="SSF81872">
    <property type="entry name" value="BRCA2 helical domain"/>
    <property type="match status" value="1"/>
</dbReference>
<evidence type="ECO:0000256" key="12">
    <source>
        <dbReference type="ARBA" id="ARBA00023242"/>
    </source>
</evidence>
<keyword evidence="8" id="KW-0238">DNA-binding</keyword>
<dbReference type="SUPFAM" id="SSF81878">
    <property type="entry name" value="BRCA2 tower domain"/>
    <property type="match status" value="1"/>
</dbReference>
<dbReference type="EMBL" id="AY691461">
    <property type="protein sequence ID" value="AAU09085.1"/>
    <property type="status" value="JOINED"/>
    <property type="molecule type" value="Genomic_DNA"/>
</dbReference>
<keyword evidence="11" id="KW-0206">Cytoskeleton</keyword>
<keyword evidence="12" id="KW-0539">Nucleus</keyword>
<dbReference type="EMBL" id="AY691446">
    <property type="protein sequence ID" value="AAU09084.1"/>
    <property type="status" value="JOINED"/>
    <property type="molecule type" value="Genomic_DNA"/>
</dbReference>
<dbReference type="GO" id="GO:0007283">
    <property type="term" value="P:spermatogenesis"/>
    <property type="evidence" value="ECO:0007669"/>
    <property type="project" value="Ensembl"/>
</dbReference>
<dbReference type="RefSeq" id="XP_017453861.1">
    <property type="nucleotide sequence ID" value="XM_017598372.3"/>
</dbReference>
<dbReference type="EMBL" id="AY691482">
    <property type="protein sequence ID" value="AAU09085.1"/>
    <property type="status" value="JOINED"/>
    <property type="molecule type" value="Genomic_DNA"/>
</dbReference>
<reference evidence="20" key="3">
    <citation type="submission" date="2025-05" db="UniProtKB">
        <authorList>
            <consortium name="Ensembl"/>
        </authorList>
    </citation>
    <scope>IDENTIFICATION</scope>
    <source>
        <strain evidence="20">Brown Norway</strain>
    </source>
</reference>
<dbReference type="EMBL" id="AY691447">
    <property type="protein sequence ID" value="AAU09084.1"/>
    <property type="status" value="JOINED"/>
    <property type="molecule type" value="Genomic_DNA"/>
</dbReference>
<dbReference type="GO" id="GO:0005813">
    <property type="term" value="C:centrosome"/>
    <property type="evidence" value="ECO:0007669"/>
    <property type="project" value="UniProtKB-SubCell"/>
</dbReference>
<keyword evidence="7" id="KW-0832">Ubl conjugation</keyword>
<dbReference type="EMBL" id="AY691439">
    <property type="protein sequence ID" value="AAU09084.1"/>
    <property type="status" value="JOINED"/>
    <property type="molecule type" value="Genomic_DNA"/>
</dbReference>
<dbReference type="EMBL" id="AY691434">
    <property type="protein sequence ID" value="AAU09084.1"/>
    <property type="status" value="JOINED"/>
    <property type="molecule type" value="Genomic_DNA"/>
</dbReference>
<dbReference type="EMBL" id="AY691445">
    <property type="protein sequence ID" value="AAU09084.1"/>
    <property type="status" value="JOINED"/>
    <property type="molecule type" value="Genomic_DNA"/>
</dbReference>
<dbReference type="GO" id="GO:0010332">
    <property type="term" value="P:response to gamma radiation"/>
    <property type="evidence" value="ECO:0007669"/>
    <property type="project" value="Ensembl"/>
</dbReference>
<dbReference type="PROSITE" id="PS50138">
    <property type="entry name" value="BRCA2_REPEAT"/>
    <property type="match status" value="6"/>
</dbReference>
<dbReference type="GO" id="GO:0032465">
    <property type="term" value="P:regulation of cytokinesis"/>
    <property type="evidence" value="ECO:0007669"/>
    <property type="project" value="Ensembl"/>
</dbReference>
<dbReference type="CTD" id="675"/>
<dbReference type="EMBL" id="AY691453">
    <property type="protein sequence ID" value="AAU09084.1"/>
    <property type="status" value="JOINED"/>
    <property type="molecule type" value="Genomic_DNA"/>
</dbReference>
<dbReference type="EMBL" id="AY691468">
    <property type="protein sequence ID" value="AAU09085.1"/>
    <property type="status" value="JOINED"/>
    <property type="molecule type" value="Genomic_DNA"/>
</dbReference>
<dbReference type="EMBL" id="AY691480">
    <property type="protein sequence ID" value="AAU09085.1"/>
    <property type="status" value="JOINED"/>
    <property type="molecule type" value="Genomic_DNA"/>
</dbReference>
<dbReference type="SMR" id="Q66MH4"/>
<evidence type="ECO:0000256" key="1">
    <source>
        <dbReference type="ARBA" id="ARBA00004123"/>
    </source>
</evidence>
<organism evidence="19">
    <name type="scientific">Rattus norvegicus</name>
    <name type="common">Rat</name>
    <dbReference type="NCBI Taxonomy" id="10116"/>
    <lineage>
        <taxon>Eukaryota</taxon>
        <taxon>Metazoa</taxon>
        <taxon>Chordata</taxon>
        <taxon>Craniata</taxon>
        <taxon>Vertebrata</taxon>
        <taxon>Euteleostomi</taxon>
        <taxon>Mammalia</taxon>
        <taxon>Eutheria</taxon>
        <taxon>Euarchontoglires</taxon>
        <taxon>Glires</taxon>
        <taxon>Rodentia</taxon>
        <taxon>Myomorpha</taxon>
        <taxon>Muroidea</taxon>
        <taxon>Muridae</taxon>
        <taxon>Murinae</taxon>
        <taxon>Rattus</taxon>
    </lineage>
</organism>
<dbReference type="EMBL" id="AY691460">
    <property type="protein sequence ID" value="AAU09085.1"/>
    <property type="status" value="JOINED"/>
    <property type="molecule type" value="Genomic_DNA"/>
</dbReference>
<dbReference type="EMBL" id="AY691471">
    <property type="protein sequence ID" value="AAU09085.1"/>
    <property type="status" value="JOINED"/>
    <property type="molecule type" value="Genomic_DNA"/>
</dbReference>
<dbReference type="OMA" id="CWYTKLG"/>
<dbReference type="EMBL" id="AY691472">
    <property type="protein sequence ID" value="AAU09085.1"/>
    <property type="status" value="JOINED"/>
    <property type="molecule type" value="Genomic_DNA"/>
</dbReference>
<protein>
    <recommendedName>
        <fullName evidence="13">Breast cancer type 2 susceptibility protein homolog</fullName>
    </recommendedName>
    <alternativeName>
        <fullName evidence="14">Fanconi anemia group D1 protein homolog</fullName>
    </alternativeName>
</protein>
<dbReference type="OrthoDB" id="21095at2759"/>
<feature type="compositionally biased region" description="Basic and acidic residues" evidence="16">
    <location>
        <begin position="3318"/>
        <end position="3334"/>
    </location>
</feature>
<dbReference type="EMBL" id="AH014113">
    <property type="protein sequence ID" value="AAU09084.1"/>
    <property type="molecule type" value="Genomic_DNA"/>
</dbReference>
<dbReference type="InterPro" id="IPR036315">
    <property type="entry name" value="BRCA2_hlx_sf"/>
</dbReference>
<evidence type="ECO:0000256" key="13">
    <source>
        <dbReference type="ARBA" id="ARBA00068762"/>
    </source>
</evidence>
<dbReference type="EMBL" id="AY691456">
    <property type="protein sequence ID" value="AAU09084.1"/>
    <property type="status" value="JOINED"/>
    <property type="molecule type" value="Genomic_DNA"/>
</dbReference>
<feature type="repeat" description="BRCA2" evidence="15">
    <location>
        <begin position="1197"/>
        <end position="1231"/>
    </location>
</feature>
<dbReference type="EMBL" id="AY691454">
    <property type="protein sequence ID" value="AAU09084.1"/>
    <property type="status" value="JOINED"/>
    <property type="molecule type" value="Genomic_DNA"/>
</dbReference>
<dbReference type="Proteomes" id="UP000002494">
    <property type="component" value="Chromosome 12"/>
</dbReference>
<dbReference type="EMBL" id="AY691435">
    <property type="protein sequence ID" value="AAU09084.1"/>
    <property type="status" value="JOINED"/>
    <property type="molecule type" value="Genomic_DNA"/>
</dbReference>
<feature type="repeat" description="BRCA2" evidence="15">
    <location>
        <begin position="1939"/>
        <end position="1973"/>
    </location>
</feature>
<dbReference type="CDD" id="cd04494">
    <property type="entry name" value="BRCA2DBD_OB2"/>
    <property type="match status" value="1"/>
</dbReference>
<feature type="region of interest" description="Disordered" evidence="16">
    <location>
        <begin position="3289"/>
        <end position="3343"/>
    </location>
</feature>
<dbReference type="Gene3D" id="6.10.70.10">
    <property type="match status" value="1"/>
</dbReference>
<dbReference type="EMBL" id="AY691450">
    <property type="protein sequence ID" value="AAU09084.1"/>
    <property type="status" value="JOINED"/>
    <property type="molecule type" value="Genomic_DNA"/>
</dbReference>
<feature type="region of interest" description="Disordered" evidence="16">
    <location>
        <begin position="2377"/>
        <end position="2407"/>
    </location>
</feature>
<dbReference type="EMBL" id="AY691481">
    <property type="protein sequence ID" value="AAU09085.1"/>
    <property type="status" value="JOINED"/>
    <property type="molecule type" value="Genomic_DNA"/>
</dbReference>
<dbReference type="Pfam" id="PF09104">
    <property type="entry name" value="BRCA-2_OB3"/>
    <property type="match status" value="1"/>
</dbReference>
<feature type="region of interest" description="Disordered" evidence="16">
    <location>
        <begin position="348"/>
        <end position="381"/>
    </location>
</feature>
<dbReference type="PIRSF" id="PIRSF002397">
    <property type="entry name" value="BRCA2"/>
    <property type="match status" value="1"/>
</dbReference>
<evidence type="ECO:0000256" key="2">
    <source>
        <dbReference type="ARBA" id="ARBA00004300"/>
    </source>
</evidence>
<dbReference type="SUPFAM" id="SSF50249">
    <property type="entry name" value="Nucleic acid-binding proteins"/>
    <property type="match status" value="3"/>
</dbReference>
<dbReference type="InterPro" id="IPR015525">
    <property type="entry name" value="BRCA2"/>
</dbReference>
<keyword evidence="6" id="KW-0227">DNA damage</keyword>
<keyword evidence="10" id="KW-0234">DNA repair</keyword>
<sequence length="3343" mass="371954">MTVEYKRRPTFWEIFKARCSTADLGPISLNWFEELSSEAPPYNTEPPEESEYKPQGHEPQLFKTPQRNPSYHQFASTPIMFKEQSQTLPLDQSPFKELGNVVANSKRKHHSKKKARKDPVVDVASLPLKACPSESPCTPRCTQVAPQRRKPVVSGSLFYTPKLEETPKHISESLGVEVDPDMSWTSSLATPPTLSSTVLIARDEEAHRNAFPADSPASLKSYFSNHNESLKKNDRFIPSVSDSENKSQQEAFSQGLEKMLGDSSSKINRFRDCLRKPIPNVLEDGETAVDTSGEDSFSLCFPKRRTRNLQKTRMGKMKKKIFSETRTDGLSEEARGQADDKNSFALEIEPRDSEPLDPSVTNQKPLYSQSGDISSEAGQCSDSIWSQPDPSGLNGTQTRKIPLLHISSHKQSILEDFIDMKKEGTGSITFPHISSLPEPEKMFSEETLVDKEHEGQHLESLEDSISGKQMVSGTSQTACLSPSIRKSIVKMREPLEETLDTVFSDSMTSSAFTEELDASAGGLEIHTACSQREDSLCPSSVDTGSWPTTLTDTSATVKNAGLITTLKNKRRKFIYSVSDDASHQGKKLQTQRQSELTNLSAPFEASAFEVPFPFTNVDSGIPDSSIKRSNLPNDPEEPSLSLTNSFVTAASKEISYIHALISQDLNDKEAILSEEKPQPYTALEADFLSCLPERSCENDQKSPKVSDRKEKVLVSACRPSGRLAAAVQLSSISFDSQENPLGSHNVTSTLKLTPSPKTPLSKPVVVSRGKMCKMPEKLQCKSCKDNIELSKNIPLGVNEMCVLSENSETPELLPPLEYITEVSSSVKSQFNQNTKIAVVQKDQKDSTFISEVTVHMNSEELFPEKENNFAFQVTNESNKPNIGSTVEFQEEDLSHTKGHSLKNSPMTVDRDLDDEQAGQVLITEDSDSLAVVHDCTKKSRNTIEQHQKGTADKDFKSNSSLYLKSDGNNDYLDKWSEFLDPLMNHKFGGSFRTASNKEIKLSEDNVKKSKMFFKDIEEQYPTSLDCIDTVSTLQLANKKRLSEPHTFDLKSGTTVSTQCHSQSSVSHEDTHTAPQMLSSKQDFHSSHNLTPSQKAEITELSTILEESGSQFEFTQFKNPSHIAQNNTSAVLGNQMAVVRTASEEWKDVDLHLPLNPSSVGQIDHNKKFECLVGVKQSSSHLLEDTCNQNTSCFLPIKEMEFGGFCSALGTKLSVSNEALRKAMKLFSDIENISEEPSTKVGPRGFSSCAHHDSVASVFKIKKQNTDKSFDEKSSKCQVTVQNNKEMTTCILVDENPENYVKNIKQDNNYTGSQRNAYKLENSDVSKSSTSGTVYINKGDSDLPFAAEKGNKYPESCTQYVREENAQIKESVSDLTCLEVMKAEETCHMKSSDKEQLPSDKMEQNMKEFNISFQTASGKNIRVSKESLNKSVNILDQETEDLTVTSDSLNSKILCGINKDKMHISCHKKSINIKKVFEEHFPIGTVSQLPALQQYPEYEIESIKEPTLLSFHTASGKKVKIMQESLDKVKNLFDETQYVRKTTNFGHQESKPLKDREDYKERLTLAYEKIEVTASKCEEMQNFVSKQTEMLPQQNDHMYRQTENLTSNGSSPKVHGNIENKIEKNPRICCICQSSYFVTEDSALACYTGDSRKTCVGESSLSKGKKWLREQSDKLGTRNTIEIQCVKEHTEDFAGNALYEHSLVIIRTEIDTSHVSENQASTLFSDPNVCHSYLSHSSFCHHDDMHNDSGYFLKDKIDSDVQPDMKNTEGNAIFPKISATKEIKLHPQTVNEECVQKLETNASPYANKNIAIDSAMLDLRNCKVGSPVFITTHSQETVRMKEIFTDNCSKIVEQNRESKPDTCQTSCHKALDNSEDFICPSSSGDVCINSPMAIFYPQSEQILQHNQSVSGLKKAATPPVSLETWDTCKSIRGSPQEVHPSRTYGIFSTASGKAVQVSDASLEKARQVFSEIDGDAKQLASMVSLEGNEKSHHSVKRESSVVHNTHGVLSLRKTLPGNVSSSVFSGFSTAGGKLVTVSESALHKVKGMLEEFDLIRTEHTLQHSPTPEDVSKIPPQPCLESRTPEYSVSSKLQKTYNDKSRSPSNYKESGSSGNTQSLEVSPQLSQMERKQETQSVLGTKVSQRKTNILEKKQNLPQNIKIESNKMETFSDVSMKTNVGEYYSKEPENYFETEAVEIAKAFMEDDELTDSEQTHAKCSLFACPQNEALLNSRTRKRGGMAGVAVGQPPIKRSLLNEFDRIIESKGKSLTPSKSTPDGTIKDRRLFTHHMSLEPVTCGPFCSSKERQETQSPHVTSPAQGLQSKGHPSRHSAVGKSSSNPTVSALRSERTRHSVSDKSTKVFVPPFKVKSRFHRDEHFDSKNVNLEGKNQKSADGVSEDGNDSDFPQFNKDLMSSLQNARDLQDIRIKNKERHHLCPQPGSLYLTKSSTLPRISLQAAVGDSVPSACSPKQLYMYGVSKACISVNSKNAEYFQFAIEDHFGKEALCAGKGFRLADGGWLIPSDDGKAGKEEFYRALCDTPGVDPKLISSVWVSNHYRWIVWKLAAMEFAFPKEFANRCLNPERVLLQLKYRYDVEIDNSSRSALKKILERDDTAAKTLVLCVSDIISLSTNVSETSGSKASSEDSNKVDTIELTDGWYAVKAQLDPPLLALVKSGRLTVGQKIITQGAELVGSPDACAPLEAPDSLRLKISANSTRPARWHSKLGFFHDPRPFPLPLSSLFSDGGNVGCVDVIVQRVYPLQWVEKTVSGSYIFRNEREEEKEALRFAEAQQKKLEALFTKVHTELKEHEEDIAQRRVLSRALTRQQVHALQDGAELYAAVQDASDPEHLETCFSEEQLRALNNYRQMLSDKKQARIQSEFRKALEAAEKEEGLSRDVSTVWKLRVTSYKKREKSALLSIWRPSSDLPSLLTEGQRYRIYHLSVSKSKNKFEWPSIQLTATKRTQYQQLPVSSETLLQLYQPRELLPFSKLSDPAFQPPCSEVDVVGVVVSVVKPIGLAPLVYLSDECLHLLVVKFGIDLNEDIKPRVLIAASNLQWRPESTSRVPTLFAGNFSVFSASPKEAHFQERVTNMKHAIENIDTFYKEAEKKLIQVLKGDSPKWSTPNKDPTREPYPASTCSASDLASGGQLPRSSPTDQQSYRSPLSCCTPTGKSTPLAHSAWMAAKSCSGENEIEDPKTCRKKRALDLLSRLPLPPPLSPVCTFVSPAAQKAFQPPRSCGTKYPTPLKKEGPSSPWSRAPFQKASGVSLLDCDSVADEELALLSTQALVPHSVGGSEQVFPSDSTRTEGPSASTEARPANRSKRESLRDCRDDSDGKLAAETVPDYS</sequence>
<evidence type="ECO:0000256" key="11">
    <source>
        <dbReference type="ARBA" id="ARBA00023212"/>
    </source>
</evidence>
<evidence type="ECO:0000256" key="9">
    <source>
        <dbReference type="ARBA" id="ARBA00023172"/>
    </source>
</evidence>
<evidence type="ECO:0000256" key="14">
    <source>
        <dbReference type="ARBA" id="ARBA00082814"/>
    </source>
</evidence>
<feature type="repeat" description="BRCA2" evidence="15">
    <location>
        <begin position="984"/>
        <end position="1018"/>
    </location>
</feature>